<dbReference type="GO" id="GO:0009897">
    <property type="term" value="C:external side of plasma membrane"/>
    <property type="evidence" value="ECO:0000318"/>
    <property type="project" value="GO_Central"/>
</dbReference>
<dbReference type="PANTHER" id="PTHR11481:SF115">
    <property type="entry name" value="FC RECEPTOR-LIKE PROTEIN 2"/>
    <property type="match status" value="1"/>
</dbReference>
<keyword evidence="2" id="KW-0677">Repeat</keyword>
<evidence type="ECO:0000256" key="3">
    <source>
        <dbReference type="ARBA" id="ARBA00023157"/>
    </source>
</evidence>
<evidence type="ECO:0000256" key="5">
    <source>
        <dbReference type="SAM" id="Phobius"/>
    </source>
</evidence>
<dbReference type="GeneID" id="108699143"/>
<evidence type="ECO:0000313" key="8">
    <source>
        <dbReference type="Proteomes" id="UP000186698"/>
    </source>
</evidence>
<feature type="domain" description="Ig-like" evidence="7">
    <location>
        <begin position="204"/>
        <end position="287"/>
    </location>
</feature>
<keyword evidence="5" id="KW-0472">Membrane</keyword>
<dbReference type="SMART" id="SM00408">
    <property type="entry name" value="IGc2"/>
    <property type="match status" value="5"/>
</dbReference>
<dbReference type="GO" id="GO:0007166">
    <property type="term" value="P:cell surface receptor signaling pathway"/>
    <property type="evidence" value="ECO:0000318"/>
    <property type="project" value="GO_Central"/>
</dbReference>
<dbReference type="InterPro" id="IPR007110">
    <property type="entry name" value="Ig-like_dom"/>
</dbReference>
<keyword evidence="5" id="KW-1133">Transmembrane helix</keyword>
<dbReference type="InterPro" id="IPR013783">
    <property type="entry name" value="Ig-like_fold"/>
</dbReference>
<dbReference type="OrthoDB" id="9448246at2759"/>
<keyword evidence="5" id="KW-0812">Transmembrane</keyword>
<dbReference type="Proteomes" id="UP000186698">
    <property type="component" value="Chromosome 8L"/>
</dbReference>
<accession>A0A8J1LK20</accession>
<evidence type="ECO:0000313" key="9">
    <source>
        <dbReference type="RefSeq" id="XP_041429636.1"/>
    </source>
</evidence>
<dbReference type="SMART" id="SM00409">
    <property type="entry name" value="IG"/>
    <property type="match status" value="5"/>
</dbReference>
<dbReference type="Pfam" id="PF13895">
    <property type="entry name" value="Ig_2"/>
    <property type="match status" value="5"/>
</dbReference>
<organism evidence="8 9">
    <name type="scientific">Xenopus laevis</name>
    <name type="common">African clawed frog</name>
    <dbReference type="NCBI Taxonomy" id="8355"/>
    <lineage>
        <taxon>Eukaryota</taxon>
        <taxon>Metazoa</taxon>
        <taxon>Chordata</taxon>
        <taxon>Craniata</taxon>
        <taxon>Vertebrata</taxon>
        <taxon>Euteleostomi</taxon>
        <taxon>Amphibia</taxon>
        <taxon>Batrachia</taxon>
        <taxon>Anura</taxon>
        <taxon>Pipoidea</taxon>
        <taxon>Pipidae</taxon>
        <taxon>Xenopodinae</taxon>
        <taxon>Xenopus</taxon>
        <taxon>Xenopus</taxon>
    </lineage>
</organism>
<sequence length="539" mass="60802">MLEIMKTALFCHFLLFTARFTEITGAAVKSVVSFSPNWTPVSAEDSVTLICNVAPTAQGNLRYSWYRNGHRIPGDHQSLVIRSASVSDNGYYQCQAGAKERSDSVILNIRTDWLILQAPPAVYEGDTLSLRCHSRPEYDTRNTVFYKDNKTIESPVSESELHIGRVDVTATGTYKCEKEIKYKSNYHTNSATQSIVVSELFSYPQIKVSSDLVTEGDHMTITCDTKLSPHRETTELQFVFYRNGHNVQGFSLSNQYGVPSAQLEDSGNYTCEVQTSSNSVRKRSNMTQIQLKKLFSTQIKVSPDEVTEGDHMTITCDTKLSPHRETTELQFVFYRNGHNVQGFSLSNQYGVPSAQLEDSGKYTCEVQTSTGSVRKRSTLTDIQIQELFSYPQIKLSLNPVIRDHPQIKVIPDQVTEGDHMTITCDTKLSPHRETTELQFVFYRNGHNVQGFSLSNQYGVPSAHLEDSGNYTCEVQTTTGSVRKRSNVTHIPMQGRCQIMLQLNLFRLILSSLVFIWTVGLLYYDIKTRGTTGHLKNRGH</sequence>
<dbReference type="PROSITE" id="PS50835">
    <property type="entry name" value="IG_LIKE"/>
    <property type="match status" value="4"/>
</dbReference>
<proteinExistence type="predicted"/>
<dbReference type="FunFam" id="2.60.40.10:FF:000651">
    <property type="entry name" value="Fc receptor like 1"/>
    <property type="match status" value="3"/>
</dbReference>
<protein>
    <submittedName>
        <fullName evidence="9">Fc receptor-like protein 3 isoform X1</fullName>
    </submittedName>
</protein>
<feature type="domain" description="Ig-like" evidence="7">
    <location>
        <begin position="292"/>
        <end position="380"/>
    </location>
</feature>
<dbReference type="SUPFAM" id="SSF48726">
    <property type="entry name" value="Immunoglobulin"/>
    <property type="match status" value="5"/>
</dbReference>
<feature type="signal peptide" evidence="6">
    <location>
        <begin position="1"/>
        <end position="26"/>
    </location>
</feature>
<feature type="chain" id="PRO_5035163589" evidence="6">
    <location>
        <begin position="27"/>
        <end position="539"/>
    </location>
</feature>
<dbReference type="InterPro" id="IPR003599">
    <property type="entry name" value="Ig_sub"/>
</dbReference>
<evidence type="ECO:0000259" key="7">
    <source>
        <dbReference type="PROSITE" id="PS50835"/>
    </source>
</evidence>
<dbReference type="Gene3D" id="2.60.40.10">
    <property type="entry name" value="Immunoglobulins"/>
    <property type="match status" value="5"/>
</dbReference>
<dbReference type="RefSeq" id="XP_041429636.1">
    <property type="nucleotide sequence ID" value="XM_041573702.1"/>
</dbReference>
<dbReference type="GO" id="GO:0004888">
    <property type="term" value="F:transmembrane signaling receptor activity"/>
    <property type="evidence" value="ECO:0000318"/>
    <property type="project" value="GO_Central"/>
</dbReference>
<evidence type="ECO:0000256" key="6">
    <source>
        <dbReference type="SAM" id="SignalP"/>
    </source>
</evidence>
<feature type="domain" description="Ig-like" evidence="7">
    <location>
        <begin position="405"/>
        <end position="488"/>
    </location>
</feature>
<evidence type="ECO:0000256" key="1">
    <source>
        <dbReference type="ARBA" id="ARBA00022729"/>
    </source>
</evidence>
<keyword evidence="4" id="KW-0393">Immunoglobulin domain</keyword>
<evidence type="ECO:0000256" key="2">
    <source>
        <dbReference type="ARBA" id="ARBA00022737"/>
    </source>
</evidence>
<dbReference type="KEGG" id="xla:108699143"/>
<evidence type="ECO:0000256" key="4">
    <source>
        <dbReference type="ARBA" id="ARBA00023319"/>
    </source>
</evidence>
<dbReference type="PANTHER" id="PTHR11481">
    <property type="entry name" value="IMMUNOGLOBULIN FC RECEPTOR"/>
    <property type="match status" value="1"/>
</dbReference>
<dbReference type="GO" id="GO:0006955">
    <property type="term" value="P:immune response"/>
    <property type="evidence" value="ECO:0000318"/>
    <property type="project" value="GO_Central"/>
</dbReference>
<keyword evidence="8" id="KW-1185">Reference proteome</keyword>
<name>A0A8J1LK20_XENLA</name>
<dbReference type="InterPro" id="IPR003598">
    <property type="entry name" value="Ig_sub2"/>
</dbReference>
<dbReference type="InterPro" id="IPR036179">
    <property type="entry name" value="Ig-like_dom_sf"/>
</dbReference>
<keyword evidence="3" id="KW-1015">Disulfide bond</keyword>
<gene>
    <name evidence="9" type="primary">LOC108699143</name>
</gene>
<reference evidence="9" key="1">
    <citation type="submission" date="2025-08" db="UniProtKB">
        <authorList>
            <consortium name="RefSeq"/>
        </authorList>
    </citation>
    <scope>IDENTIFICATION</scope>
    <source>
        <strain evidence="9">J_2021</strain>
        <tissue evidence="9">Erythrocytes</tissue>
    </source>
</reference>
<feature type="transmembrane region" description="Helical" evidence="5">
    <location>
        <begin position="504"/>
        <end position="523"/>
    </location>
</feature>
<dbReference type="InterPro" id="IPR050488">
    <property type="entry name" value="Ig_Fc_receptor"/>
</dbReference>
<feature type="domain" description="Ig-like" evidence="7">
    <location>
        <begin position="29"/>
        <end position="104"/>
    </location>
</feature>
<keyword evidence="1 6" id="KW-0732">Signal</keyword>
<dbReference type="AlphaFoldDB" id="A0A8J1LK20"/>